<dbReference type="NCBIfam" id="NF041374">
    <property type="entry name" value="GDCCVxC"/>
    <property type="match status" value="1"/>
</dbReference>
<dbReference type="AlphaFoldDB" id="A0A3G2E895"/>
<reference evidence="1 2" key="1">
    <citation type="submission" date="2018-10" db="EMBL/GenBank/DDBJ databases">
        <title>Effects of UV and annual dynamics of microbial communities in freshwater RAS systems.</title>
        <authorList>
            <person name="Bekkelund A.K."/>
            <person name="Hansen B.R."/>
            <person name="Stokken H."/>
            <person name="Eriksen B.F."/>
            <person name="Kashulin N.A."/>
        </authorList>
    </citation>
    <scope>NUCLEOTIDE SEQUENCE [LARGE SCALE GENOMIC DNA]</scope>
    <source>
        <strain evidence="1 2">BHSEK</strain>
    </source>
</reference>
<keyword evidence="2" id="KW-1185">Reference proteome</keyword>
<evidence type="ECO:0000313" key="1">
    <source>
        <dbReference type="EMBL" id="AYM76558.1"/>
    </source>
</evidence>
<organism evidence="1 2">
    <name type="scientific">Janthinobacterium agaricidamnosum</name>
    <dbReference type="NCBI Taxonomy" id="55508"/>
    <lineage>
        <taxon>Bacteria</taxon>
        <taxon>Pseudomonadati</taxon>
        <taxon>Pseudomonadota</taxon>
        <taxon>Betaproteobacteria</taxon>
        <taxon>Burkholderiales</taxon>
        <taxon>Oxalobacteraceae</taxon>
        <taxon>Janthinobacterium</taxon>
    </lineage>
</organism>
<evidence type="ECO:0000313" key="2">
    <source>
        <dbReference type="Proteomes" id="UP000279594"/>
    </source>
</evidence>
<dbReference type="Proteomes" id="UP000279594">
    <property type="component" value="Chromosome"/>
</dbReference>
<sequence>MAEAILTSTLICPHCGLSKQEVMPTDACQFYYECTGCAIVLRPKAGDCCVFCSYGTVKCPPIQLQRGCCG</sequence>
<dbReference type="InterPro" id="IPR047677">
    <property type="entry name" value="GDCCVxC"/>
</dbReference>
<gene>
    <name evidence="1" type="ORF">D9M09_12700</name>
</gene>
<proteinExistence type="predicted"/>
<accession>A0A3G2E895</accession>
<dbReference type="EMBL" id="CP033019">
    <property type="protein sequence ID" value="AYM76558.1"/>
    <property type="molecule type" value="Genomic_DNA"/>
</dbReference>
<name>A0A3G2E895_9BURK</name>
<protein>
    <submittedName>
        <fullName evidence="1">Uncharacterized protein</fullName>
    </submittedName>
</protein>
<dbReference type="RefSeq" id="WP_121669450.1">
    <property type="nucleotide sequence ID" value="NZ_CP033019.1"/>
</dbReference>